<evidence type="ECO:0000256" key="10">
    <source>
        <dbReference type="ARBA" id="ARBA00025631"/>
    </source>
</evidence>
<dbReference type="AlphaFoldDB" id="A0A0N5D0H7"/>
<dbReference type="STRING" id="103827.A0A0N5D0H7"/>
<evidence type="ECO:0000256" key="1">
    <source>
        <dbReference type="ARBA" id="ARBA00004138"/>
    </source>
</evidence>
<evidence type="ECO:0000256" key="6">
    <source>
        <dbReference type="ARBA" id="ARBA00022989"/>
    </source>
</evidence>
<feature type="transmembrane region" description="Helical" evidence="11">
    <location>
        <begin position="211"/>
        <end position="234"/>
    </location>
</feature>
<keyword evidence="7" id="KW-0969">Cilium</keyword>
<evidence type="ECO:0000256" key="3">
    <source>
        <dbReference type="ARBA" id="ARBA00008783"/>
    </source>
</evidence>
<keyword evidence="8 11" id="KW-0472">Membrane</keyword>
<accession>A0A0N5D0H7</accession>
<gene>
    <name evidence="12" type="ORF">TCLT_LOCUS6290</name>
</gene>
<dbReference type="PANTHER" id="PTHR28388:SF1">
    <property type="entry name" value="TRANSMEMBRANE PROTEIN 237"/>
    <property type="match status" value="1"/>
</dbReference>
<dbReference type="OrthoDB" id="550113at2759"/>
<reference evidence="14" key="1">
    <citation type="submission" date="2017-02" db="UniProtKB">
        <authorList>
            <consortium name="WormBaseParasite"/>
        </authorList>
    </citation>
    <scope>IDENTIFICATION</scope>
</reference>
<dbReference type="WBParaSite" id="TCLT_0000630101-mRNA-1">
    <property type="protein sequence ID" value="TCLT_0000630101-mRNA-1"/>
    <property type="gene ID" value="TCLT_0000630101"/>
</dbReference>
<evidence type="ECO:0000256" key="9">
    <source>
        <dbReference type="ARBA" id="ARBA00023273"/>
    </source>
</evidence>
<dbReference type="OMA" id="FGTSHAI"/>
<dbReference type="Proteomes" id="UP000276776">
    <property type="component" value="Unassembled WGS sequence"/>
</dbReference>
<evidence type="ECO:0000313" key="13">
    <source>
        <dbReference type="Proteomes" id="UP000276776"/>
    </source>
</evidence>
<feature type="transmembrane region" description="Helical" evidence="11">
    <location>
        <begin position="91"/>
        <end position="112"/>
    </location>
</feature>
<evidence type="ECO:0000256" key="7">
    <source>
        <dbReference type="ARBA" id="ARBA00023069"/>
    </source>
</evidence>
<evidence type="ECO:0000313" key="14">
    <source>
        <dbReference type="WBParaSite" id="TCLT_0000630101-mRNA-1"/>
    </source>
</evidence>
<dbReference type="EMBL" id="UYYF01004405">
    <property type="protein sequence ID" value="VDN03626.1"/>
    <property type="molecule type" value="Genomic_DNA"/>
</dbReference>
<comment type="function">
    <text evidence="10">Component of the transition zone in primary cilia. Required for ciliogenesis.</text>
</comment>
<evidence type="ECO:0000256" key="8">
    <source>
        <dbReference type="ARBA" id="ARBA00023136"/>
    </source>
</evidence>
<feature type="transmembrane region" description="Helical" evidence="11">
    <location>
        <begin position="165"/>
        <end position="185"/>
    </location>
</feature>
<keyword evidence="6 11" id="KW-1133">Transmembrane helix</keyword>
<dbReference type="InterPro" id="IPR029409">
    <property type="entry name" value="TMEM237"/>
</dbReference>
<dbReference type="Pfam" id="PF15383">
    <property type="entry name" value="TMEM237"/>
    <property type="match status" value="1"/>
</dbReference>
<comment type="subcellular location">
    <subcellularLocation>
        <location evidence="1">Cell projection</location>
        <location evidence="1">Cilium</location>
    </subcellularLocation>
    <subcellularLocation>
        <location evidence="2">Membrane</location>
        <topology evidence="2">Multi-pass membrane protein</topology>
    </subcellularLocation>
</comment>
<dbReference type="GO" id="GO:0060271">
    <property type="term" value="P:cilium assembly"/>
    <property type="evidence" value="ECO:0007669"/>
    <property type="project" value="TreeGrafter"/>
</dbReference>
<evidence type="ECO:0000256" key="4">
    <source>
        <dbReference type="ARBA" id="ARBA00022692"/>
    </source>
</evidence>
<reference evidence="12 13" key="2">
    <citation type="submission" date="2018-11" db="EMBL/GenBank/DDBJ databases">
        <authorList>
            <consortium name="Pathogen Informatics"/>
        </authorList>
    </citation>
    <scope>NUCLEOTIDE SEQUENCE [LARGE SCALE GENOMIC DNA]</scope>
</reference>
<dbReference type="GO" id="GO:0016020">
    <property type="term" value="C:membrane"/>
    <property type="evidence" value="ECO:0007669"/>
    <property type="project" value="UniProtKB-SubCell"/>
</dbReference>
<evidence type="ECO:0000256" key="11">
    <source>
        <dbReference type="SAM" id="Phobius"/>
    </source>
</evidence>
<keyword evidence="5" id="KW-0970">Cilium biogenesis/degradation</keyword>
<proteinExistence type="inferred from homology"/>
<sequence>MSQEVRSRANDPEKNLQNSSEQICKNVTLTTILSQPVYDVFIQHDKNFCRIDRNQYERMLEARTNDLVSISPSESIQSALAVQTAFHDTSILVQGFLSGFATFHALFALVLADTDTLHGGYTWLAMPAQATFYICFVISTIAAFDRFEGSSSLIDNFKRGLRLQSGSLSIMLCLLGTVTTLTSVICDEWLAAPLEQRQIIKEFINVHPFDAWRILSGIRALAALLNWFFFTFSANKNMLLKHIRYPEEADVKNCNGP</sequence>
<dbReference type="PANTHER" id="PTHR28388">
    <property type="entry name" value="TRANSMEMBRANE PROTEIN 237"/>
    <property type="match status" value="1"/>
</dbReference>
<dbReference type="GO" id="GO:0035869">
    <property type="term" value="C:ciliary transition zone"/>
    <property type="evidence" value="ECO:0007669"/>
    <property type="project" value="TreeGrafter"/>
</dbReference>
<feature type="transmembrane region" description="Helical" evidence="11">
    <location>
        <begin position="124"/>
        <end position="144"/>
    </location>
</feature>
<keyword evidence="13" id="KW-1185">Reference proteome</keyword>
<keyword evidence="4 11" id="KW-0812">Transmembrane</keyword>
<evidence type="ECO:0000313" key="12">
    <source>
        <dbReference type="EMBL" id="VDN03626.1"/>
    </source>
</evidence>
<comment type="similarity">
    <text evidence="3">Belongs to the TMEM237 family.</text>
</comment>
<organism evidence="14">
    <name type="scientific">Thelazia callipaeda</name>
    <name type="common">Oriental eyeworm</name>
    <name type="synonym">Parasitic nematode</name>
    <dbReference type="NCBI Taxonomy" id="103827"/>
    <lineage>
        <taxon>Eukaryota</taxon>
        <taxon>Metazoa</taxon>
        <taxon>Ecdysozoa</taxon>
        <taxon>Nematoda</taxon>
        <taxon>Chromadorea</taxon>
        <taxon>Rhabditida</taxon>
        <taxon>Spirurina</taxon>
        <taxon>Spiruromorpha</taxon>
        <taxon>Thelazioidea</taxon>
        <taxon>Thelaziidae</taxon>
        <taxon>Thelazia</taxon>
    </lineage>
</organism>
<evidence type="ECO:0000256" key="5">
    <source>
        <dbReference type="ARBA" id="ARBA00022794"/>
    </source>
</evidence>
<protein>
    <submittedName>
        <fullName evidence="14">Transmembrane protein</fullName>
    </submittedName>
</protein>
<name>A0A0N5D0H7_THECL</name>
<evidence type="ECO:0000256" key="2">
    <source>
        <dbReference type="ARBA" id="ARBA00004141"/>
    </source>
</evidence>
<keyword evidence="9" id="KW-0966">Cell projection</keyword>